<dbReference type="PROSITE" id="PS50943">
    <property type="entry name" value="HTH_CROC1"/>
    <property type="match status" value="1"/>
</dbReference>
<proteinExistence type="predicted"/>
<evidence type="ECO:0000313" key="3">
    <source>
        <dbReference type="Proteomes" id="UP000288197"/>
    </source>
</evidence>
<dbReference type="InterPro" id="IPR001387">
    <property type="entry name" value="Cro/C1-type_HTH"/>
</dbReference>
<dbReference type="AlphaFoldDB" id="A0A369AJI7"/>
<gene>
    <name evidence="2" type="ORF">CBF32_13105</name>
</gene>
<dbReference type="SUPFAM" id="SSF47413">
    <property type="entry name" value="lambda repressor-like DNA-binding domains"/>
    <property type="match status" value="1"/>
</dbReference>
<keyword evidence="3" id="KW-1185">Reference proteome</keyword>
<sequence length="248" mass="28957">MNIGKRIKEERQKRKWTQEQLGEKLNVSRSAVSSWEVGRNYPDLETIILISDLLEISLDKLLREDEEIVKDVTKKLKMNKTYKVLLGIFISLIISYAGFNVYLTKTEKKYHQNLEKNGWEIYTPNDEPGFNQFTLDEEGVHYYTTILPTGLIGYPLEEQKFKIIAKKGGLAMVIQDKKHIEIVIAKENDTEVDFKSRVKVNEELEIVDKKSDISTEVKILTEEYIKNHKKEYLDLMNKALNKVNEIKD</sequence>
<protein>
    <submittedName>
        <fullName evidence="2">Uncharacterized protein</fullName>
    </submittedName>
</protein>
<accession>A0A369AJI7</accession>
<dbReference type="PANTHER" id="PTHR46558:SF15">
    <property type="entry name" value="HELIX-TURN-HELIX DOMAIN PROTEIN"/>
    <property type="match status" value="1"/>
</dbReference>
<dbReference type="OrthoDB" id="9805856at2"/>
<dbReference type="EMBL" id="NGJX01000024">
    <property type="protein sequence ID" value="RST98342.1"/>
    <property type="molecule type" value="Genomic_DNA"/>
</dbReference>
<dbReference type="InterPro" id="IPR010982">
    <property type="entry name" value="Lambda_DNA-bd_dom_sf"/>
</dbReference>
<comment type="caution">
    <text evidence="2">The sequence shown here is derived from an EMBL/GenBank/DDBJ whole genome shotgun (WGS) entry which is preliminary data.</text>
</comment>
<dbReference type="Proteomes" id="UP000288197">
    <property type="component" value="Unassembled WGS sequence"/>
</dbReference>
<dbReference type="Gene3D" id="1.10.260.40">
    <property type="entry name" value="lambda repressor-like DNA-binding domains"/>
    <property type="match status" value="1"/>
</dbReference>
<organism evidence="2 3">
    <name type="scientific">Vagococcus fluvialis</name>
    <dbReference type="NCBI Taxonomy" id="2738"/>
    <lineage>
        <taxon>Bacteria</taxon>
        <taxon>Bacillati</taxon>
        <taxon>Bacillota</taxon>
        <taxon>Bacilli</taxon>
        <taxon>Lactobacillales</taxon>
        <taxon>Enterococcaceae</taxon>
        <taxon>Vagococcus</taxon>
    </lineage>
</organism>
<dbReference type="GO" id="GO:0003677">
    <property type="term" value="F:DNA binding"/>
    <property type="evidence" value="ECO:0007669"/>
    <property type="project" value="UniProtKB-KW"/>
</dbReference>
<keyword evidence="1" id="KW-0238">DNA-binding</keyword>
<evidence type="ECO:0000256" key="1">
    <source>
        <dbReference type="ARBA" id="ARBA00023125"/>
    </source>
</evidence>
<dbReference type="RefSeq" id="WP_114290581.1">
    <property type="nucleotide sequence ID" value="NZ_CP081459.1"/>
</dbReference>
<dbReference type="SMART" id="SM00530">
    <property type="entry name" value="HTH_XRE"/>
    <property type="match status" value="1"/>
</dbReference>
<dbReference type="CDD" id="cd00093">
    <property type="entry name" value="HTH_XRE"/>
    <property type="match status" value="1"/>
</dbReference>
<evidence type="ECO:0000313" key="2">
    <source>
        <dbReference type="EMBL" id="RST98342.1"/>
    </source>
</evidence>
<dbReference type="GeneID" id="63147597"/>
<dbReference type="Pfam" id="PF01381">
    <property type="entry name" value="HTH_3"/>
    <property type="match status" value="1"/>
</dbReference>
<name>A0A369AJI7_9ENTE</name>
<dbReference type="PANTHER" id="PTHR46558">
    <property type="entry name" value="TRACRIPTIONAL REGULATORY PROTEIN-RELATED-RELATED"/>
    <property type="match status" value="1"/>
</dbReference>
<reference evidence="2 3" key="1">
    <citation type="submission" date="2017-05" db="EMBL/GenBank/DDBJ databases">
        <title>Vagococcus spp. assemblies.</title>
        <authorList>
            <person name="Gulvik C.A."/>
        </authorList>
    </citation>
    <scope>NUCLEOTIDE SEQUENCE [LARGE SCALE GENOMIC DNA]</scope>
    <source>
        <strain evidence="2 3">NCFB 2497</strain>
    </source>
</reference>